<evidence type="ECO:0000313" key="1">
    <source>
        <dbReference type="EMBL" id="MCO1334669.1"/>
    </source>
</evidence>
<proteinExistence type="predicted"/>
<dbReference type="Proteomes" id="UP001139028">
    <property type="component" value="Unassembled WGS sequence"/>
</dbReference>
<reference evidence="1" key="1">
    <citation type="journal article" date="2022" name="Arch. Microbiol.">
        <title>Microbulbifer okhotskensis sp. nov., isolated from a deep bottom sediment of the Okhotsk Sea.</title>
        <authorList>
            <person name="Romanenko L."/>
            <person name="Kurilenko V."/>
            <person name="Otstavnykh N."/>
            <person name="Velansky P."/>
            <person name="Isaeva M."/>
            <person name="Mikhailov V."/>
        </authorList>
    </citation>
    <scope>NUCLEOTIDE SEQUENCE</scope>
    <source>
        <strain evidence="1">OS29</strain>
    </source>
</reference>
<evidence type="ECO:0000313" key="2">
    <source>
        <dbReference type="Proteomes" id="UP001139028"/>
    </source>
</evidence>
<dbReference type="AlphaFoldDB" id="A0A9X2ELY4"/>
<dbReference type="EMBL" id="JALBWM010000034">
    <property type="protein sequence ID" value="MCO1334669.1"/>
    <property type="molecule type" value="Genomic_DNA"/>
</dbReference>
<comment type="caution">
    <text evidence="1">The sequence shown here is derived from an EMBL/GenBank/DDBJ whole genome shotgun (WGS) entry which is preliminary data.</text>
</comment>
<keyword evidence="2" id="KW-1185">Reference proteome</keyword>
<name>A0A9X2ELY4_9GAMM</name>
<organism evidence="1 2">
    <name type="scientific">Microbulbifer okhotskensis</name>
    <dbReference type="NCBI Taxonomy" id="2926617"/>
    <lineage>
        <taxon>Bacteria</taxon>
        <taxon>Pseudomonadati</taxon>
        <taxon>Pseudomonadota</taxon>
        <taxon>Gammaproteobacteria</taxon>
        <taxon>Cellvibrionales</taxon>
        <taxon>Microbulbiferaceae</taxon>
        <taxon>Microbulbifer</taxon>
    </lineage>
</organism>
<protein>
    <submittedName>
        <fullName evidence="1">Uncharacterized protein</fullName>
    </submittedName>
</protein>
<gene>
    <name evidence="1" type="ORF">MO867_09985</name>
</gene>
<accession>A0A9X2ELY4</accession>
<dbReference type="RefSeq" id="WP_252466262.1">
    <property type="nucleotide sequence ID" value="NZ_JALBWM010000034.1"/>
</dbReference>
<sequence length="48" mass="5562">MEAGLVYVILLDRKGSGRKLDLQAMKSWQPDRGILWLYFGDFNNDTTE</sequence>